<sequence length="377" mass="43334">MELDIVLTSSQESRRDIFCPGQNLKGNAIVRLAERTPLKQITLLLRGYENLKYFCDILEEGLDKENLDKDKSDHSQFSKQLMQQRVHSKSLCFLQKELILWDIKDYAKQRDSKRRADNNIVRRRAKDDNEINQIQGVLLLPFQFQLPDGLPPTVRAEGGDICIDYDLCLRVELDNDFLLKSEGEKNTIREKSHKLLMANDGKVLYKNSVFTKPYQKKASLIPKTKKKWFSKTISQEVIIKAGIPTVLYEETVGTLIPVTLAMINKSMKKVSSITLRQVQRRKIKYEDDRNFETTAYGPALYVNPNCNVLRKNNNTLGPIQSMLPLAVSLGPTVEGKTIQFTNFVQIEVVLDDRRSKIELELPVIILRGKHSPFLQRV</sequence>
<organism evidence="2 3">
    <name type="scientific">Galdieria partita</name>
    <dbReference type="NCBI Taxonomy" id="83374"/>
    <lineage>
        <taxon>Eukaryota</taxon>
        <taxon>Rhodophyta</taxon>
        <taxon>Bangiophyceae</taxon>
        <taxon>Galdieriales</taxon>
        <taxon>Galdieriaceae</taxon>
        <taxon>Galdieria</taxon>
    </lineage>
</organism>
<evidence type="ECO:0000313" key="2">
    <source>
        <dbReference type="EMBL" id="GJQ12029.1"/>
    </source>
</evidence>
<name>A0A9C7PWV5_9RHOD</name>
<comment type="caution">
    <text evidence="2">The sequence shown here is derived from an EMBL/GenBank/DDBJ whole genome shotgun (WGS) entry which is preliminary data.</text>
</comment>
<dbReference type="AlphaFoldDB" id="A0A9C7PWV5"/>
<dbReference type="EMBL" id="BQMJ01000029">
    <property type="protein sequence ID" value="GJQ12029.1"/>
    <property type="molecule type" value="Genomic_DNA"/>
</dbReference>
<reference evidence="2" key="1">
    <citation type="journal article" date="2022" name="Proc. Natl. Acad. Sci. U.S.A.">
        <title>Life cycle and functional genomics of the unicellular red alga Galdieria for elucidating algal and plant evolution and industrial use.</title>
        <authorList>
            <person name="Hirooka S."/>
            <person name="Itabashi T."/>
            <person name="Ichinose T.M."/>
            <person name="Onuma R."/>
            <person name="Fujiwara T."/>
            <person name="Yamashita S."/>
            <person name="Jong L.W."/>
            <person name="Tomita R."/>
            <person name="Iwane A.H."/>
            <person name="Miyagishima S.Y."/>
        </authorList>
    </citation>
    <scope>NUCLEOTIDE SEQUENCE</scope>
    <source>
        <strain evidence="2">NBRC 102759</strain>
    </source>
</reference>
<keyword evidence="3" id="KW-1185">Reference proteome</keyword>
<evidence type="ECO:0000313" key="3">
    <source>
        <dbReference type="Proteomes" id="UP001061958"/>
    </source>
</evidence>
<evidence type="ECO:0000259" key="1">
    <source>
        <dbReference type="Pfam" id="PF02752"/>
    </source>
</evidence>
<dbReference type="GO" id="GO:0015031">
    <property type="term" value="P:protein transport"/>
    <property type="evidence" value="ECO:0007669"/>
    <property type="project" value="TreeGrafter"/>
</dbReference>
<dbReference type="OrthoDB" id="10306878at2759"/>
<accession>A0A9C7PWV5</accession>
<dbReference type="InterPro" id="IPR014756">
    <property type="entry name" value="Ig_E-set"/>
</dbReference>
<dbReference type="PANTHER" id="PTHR11188">
    <property type="entry name" value="ARRESTIN DOMAIN CONTAINING PROTEIN"/>
    <property type="match status" value="1"/>
</dbReference>
<dbReference type="GO" id="GO:0005737">
    <property type="term" value="C:cytoplasm"/>
    <property type="evidence" value="ECO:0007669"/>
    <property type="project" value="TreeGrafter"/>
</dbReference>
<dbReference type="InterPro" id="IPR050357">
    <property type="entry name" value="Arrestin_domain-protein"/>
</dbReference>
<dbReference type="PANTHER" id="PTHR11188:SF17">
    <property type="entry name" value="FI21816P1"/>
    <property type="match status" value="1"/>
</dbReference>
<dbReference type="Proteomes" id="UP001061958">
    <property type="component" value="Unassembled WGS sequence"/>
</dbReference>
<dbReference type="SUPFAM" id="SSF81296">
    <property type="entry name" value="E set domains"/>
    <property type="match status" value="1"/>
</dbReference>
<dbReference type="InterPro" id="IPR014752">
    <property type="entry name" value="Arrestin-like_C"/>
</dbReference>
<feature type="domain" description="Arrestin C-terminal-like" evidence="1">
    <location>
        <begin position="251"/>
        <end position="366"/>
    </location>
</feature>
<dbReference type="Pfam" id="PF02752">
    <property type="entry name" value="Arrestin_C"/>
    <property type="match status" value="1"/>
</dbReference>
<dbReference type="InterPro" id="IPR011022">
    <property type="entry name" value="Arrestin_C-like"/>
</dbReference>
<dbReference type="Gene3D" id="2.60.40.640">
    <property type="match status" value="1"/>
</dbReference>
<protein>
    <recommendedName>
        <fullName evidence="1">Arrestin C-terminal-like domain-containing protein</fullName>
    </recommendedName>
</protein>
<proteinExistence type="predicted"/>
<reference evidence="2" key="2">
    <citation type="submission" date="2022-01" db="EMBL/GenBank/DDBJ databases">
        <authorList>
            <person name="Hirooka S."/>
            <person name="Miyagishima S.Y."/>
        </authorList>
    </citation>
    <scope>NUCLEOTIDE SEQUENCE</scope>
    <source>
        <strain evidence="2">NBRC 102759</strain>
    </source>
</reference>
<gene>
    <name evidence="2" type="ORF">GpartN1_g3820.t1</name>
</gene>